<dbReference type="GO" id="GO:0016407">
    <property type="term" value="F:acetyltransferase activity"/>
    <property type="evidence" value="ECO:0007669"/>
    <property type="project" value="InterPro"/>
</dbReference>
<evidence type="ECO:0008006" key="4">
    <source>
        <dbReference type="Google" id="ProtNLM"/>
    </source>
</evidence>
<dbReference type="Gene3D" id="3.30.2140.20">
    <property type="match status" value="1"/>
</dbReference>
<dbReference type="RefSeq" id="XP_056542417.1">
    <property type="nucleotide sequence ID" value="XM_056689988.1"/>
</dbReference>
<dbReference type="EMBL" id="JAPQKN010000004">
    <property type="protein sequence ID" value="KAJ5160860.1"/>
    <property type="molecule type" value="Genomic_DNA"/>
</dbReference>
<dbReference type="GeneID" id="81429164"/>
<dbReference type="InterPro" id="IPR001447">
    <property type="entry name" value="Arylamine_N-AcTrfase"/>
</dbReference>
<evidence type="ECO:0000313" key="3">
    <source>
        <dbReference type="Proteomes" id="UP001149163"/>
    </source>
</evidence>
<proteinExistence type="inferred from homology"/>
<dbReference type="Proteomes" id="UP001149163">
    <property type="component" value="Unassembled WGS sequence"/>
</dbReference>
<comment type="caution">
    <text evidence="2">The sequence shown here is derived from an EMBL/GenBank/DDBJ whole genome shotgun (WGS) entry which is preliminary data.</text>
</comment>
<dbReference type="SUPFAM" id="SSF54001">
    <property type="entry name" value="Cysteine proteinases"/>
    <property type="match status" value="1"/>
</dbReference>
<dbReference type="PANTHER" id="PTHR11786:SF0">
    <property type="entry name" value="ARYLAMINE N-ACETYLTRANSFERASE 4-RELATED"/>
    <property type="match status" value="1"/>
</dbReference>
<dbReference type="InterPro" id="IPR053710">
    <property type="entry name" value="Arylamine_NAT_domain_sf"/>
</dbReference>
<dbReference type="OrthoDB" id="10260017at2759"/>
<keyword evidence="3" id="KW-1185">Reference proteome</keyword>
<evidence type="ECO:0000256" key="1">
    <source>
        <dbReference type="ARBA" id="ARBA00006547"/>
    </source>
</evidence>
<reference evidence="2" key="1">
    <citation type="submission" date="2022-11" db="EMBL/GenBank/DDBJ databases">
        <authorList>
            <person name="Petersen C."/>
        </authorList>
    </citation>
    <scope>NUCLEOTIDE SEQUENCE</scope>
    <source>
        <strain evidence="2">IBT 26290</strain>
    </source>
</reference>
<reference evidence="2" key="2">
    <citation type="journal article" date="2023" name="IMA Fungus">
        <title>Comparative genomic study of the Penicillium genus elucidates a diverse pangenome and 15 lateral gene transfer events.</title>
        <authorList>
            <person name="Petersen C."/>
            <person name="Sorensen T."/>
            <person name="Nielsen M.R."/>
            <person name="Sondergaard T.E."/>
            <person name="Sorensen J.L."/>
            <person name="Fitzpatrick D.A."/>
            <person name="Frisvad J.C."/>
            <person name="Nielsen K.L."/>
        </authorList>
    </citation>
    <scope>NUCLEOTIDE SEQUENCE</scope>
    <source>
        <strain evidence="2">IBT 26290</strain>
    </source>
</reference>
<evidence type="ECO:0000313" key="2">
    <source>
        <dbReference type="EMBL" id="KAJ5160860.1"/>
    </source>
</evidence>
<dbReference type="InterPro" id="IPR038765">
    <property type="entry name" value="Papain-like_cys_pep_sf"/>
</dbReference>
<gene>
    <name evidence="2" type="ORF">N7482_007864</name>
</gene>
<protein>
    <recommendedName>
        <fullName evidence="4">Arylamine N-acetyltransferase</fullName>
    </recommendedName>
</protein>
<dbReference type="PANTHER" id="PTHR11786">
    <property type="entry name" value="N-HYDROXYARYLAMINE O-ACETYLTRANSFERASE"/>
    <property type="match status" value="1"/>
</dbReference>
<sequence length="335" mass="37957">MGPEQPTYTDTQLEIYLTRLAYVPAAKTGDSLVQDVRHRIETDAFGTLSELQRRHLAAIPWGNSGLHYSQHHTISLHPESLFEKMVERRLDGYCMENTGIFLIVLRSLGYVVYATGARVSQAAATRVDNGLYSAFEHMVLIVTIDGAKYMVSARHHFTNLASTNNCQVDVGFGNNCATAPLHLHEGATATWIGRSEMRLIRESIAEFTDKSQKVWIYQTRYNPESSWLPNICFSEVEFLPQDFGMMNFSVSQKATSWFKQTFVCMRMILSPTGKEIIGQCIMAGKEVKRRIHGQTEILQVLQSEEDRVQALAKYFDMHLRDSEIHGIQGLTSQLK</sequence>
<dbReference type="AlphaFoldDB" id="A0A9W9I0G0"/>
<accession>A0A9W9I0G0</accession>
<dbReference type="Pfam" id="PF00797">
    <property type="entry name" value="Acetyltransf_2"/>
    <property type="match status" value="1"/>
</dbReference>
<comment type="similarity">
    <text evidence="1">Belongs to the arylamine N-acetyltransferase family.</text>
</comment>
<name>A0A9W9I0G0_9EURO</name>
<organism evidence="2 3">
    <name type="scientific">Penicillium canariense</name>
    <dbReference type="NCBI Taxonomy" id="189055"/>
    <lineage>
        <taxon>Eukaryota</taxon>
        <taxon>Fungi</taxon>
        <taxon>Dikarya</taxon>
        <taxon>Ascomycota</taxon>
        <taxon>Pezizomycotina</taxon>
        <taxon>Eurotiomycetes</taxon>
        <taxon>Eurotiomycetidae</taxon>
        <taxon>Eurotiales</taxon>
        <taxon>Aspergillaceae</taxon>
        <taxon>Penicillium</taxon>
    </lineage>
</organism>